<accession>H3GKS9</accession>
<organism evidence="1 2">
    <name type="scientific">Phytophthora ramorum</name>
    <name type="common">Sudden oak death agent</name>
    <dbReference type="NCBI Taxonomy" id="164328"/>
    <lineage>
        <taxon>Eukaryota</taxon>
        <taxon>Sar</taxon>
        <taxon>Stramenopiles</taxon>
        <taxon>Oomycota</taxon>
        <taxon>Peronosporomycetes</taxon>
        <taxon>Peronosporales</taxon>
        <taxon>Peronosporaceae</taxon>
        <taxon>Phytophthora</taxon>
    </lineage>
</organism>
<keyword evidence="2" id="KW-1185">Reference proteome</keyword>
<evidence type="ECO:0000313" key="1">
    <source>
        <dbReference type="EnsemblProtists" id="Phyra76911"/>
    </source>
</evidence>
<reference evidence="1" key="2">
    <citation type="submission" date="2015-06" db="UniProtKB">
        <authorList>
            <consortium name="EnsemblProtists"/>
        </authorList>
    </citation>
    <scope>IDENTIFICATION</scope>
    <source>
        <strain evidence="1">Pr102</strain>
    </source>
</reference>
<dbReference type="EnsemblProtists" id="Phyra76911">
    <property type="protein sequence ID" value="Phyra76911"/>
    <property type="gene ID" value="Phyra76911"/>
</dbReference>
<dbReference type="HOGENOM" id="CLU_995588_0_0_1"/>
<dbReference type="GeneID" id="94222524"/>
<dbReference type="AlphaFoldDB" id="H3GKS9"/>
<reference evidence="2" key="1">
    <citation type="journal article" date="2006" name="Science">
        <title>Phytophthora genome sequences uncover evolutionary origins and mechanisms of pathogenesis.</title>
        <authorList>
            <person name="Tyler B.M."/>
            <person name="Tripathy S."/>
            <person name="Zhang X."/>
            <person name="Dehal P."/>
            <person name="Jiang R.H."/>
            <person name="Aerts A."/>
            <person name="Arredondo F.D."/>
            <person name="Baxter L."/>
            <person name="Bensasson D."/>
            <person name="Beynon J.L."/>
            <person name="Chapman J."/>
            <person name="Damasceno C.M."/>
            <person name="Dorrance A.E."/>
            <person name="Dou D."/>
            <person name="Dickerman A.W."/>
            <person name="Dubchak I.L."/>
            <person name="Garbelotto M."/>
            <person name="Gijzen M."/>
            <person name="Gordon S.G."/>
            <person name="Govers F."/>
            <person name="Grunwald N.J."/>
            <person name="Huang W."/>
            <person name="Ivors K.L."/>
            <person name="Jones R.W."/>
            <person name="Kamoun S."/>
            <person name="Krampis K."/>
            <person name="Lamour K.H."/>
            <person name="Lee M.K."/>
            <person name="McDonald W.H."/>
            <person name="Medina M."/>
            <person name="Meijer H.J."/>
            <person name="Nordberg E.K."/>
            <person name="Maclean D.J."/>
            <person name="Ospina-Giraldo M.D."/>
            <person name="Morris P.F."/>
            <person name="Phuntumart V."/>
            <person name="Putnam N.H."/>
            <person name="Rash S."/>
            <person name="Rose J.K."/>
            <person name="Sakihama Y."/>
            <person name="Salamov A.A."/>
            <person name="Savidor A."/>
            <person name="Scheuring C.F."/>
            <person name="Smith B.M."/>
            <person name="Sobral B.W."/>
            <person name="Terry A."/>
            <person name="Torto-Alalibo T.A."/>
            <person name="Win J."/>
            <person name="Xu Z."/>
            <person name="Zhang H."/>
            <person name="Grigoriev I.V."/>
            <person name="Rokhsar D.S."/>
            <person name="Boore J.L."/>
        </authorList>
    </citation>
    <scope>NUCLEOTIDE SEQUENCE [LARGE SCALE GENOMIC DNA]</scope>
    <source>
        <strain evidence="2">Pr102</strain>
    </source>
</reference>
<dbReference type="VEuPathDB" id="FungiDB:KRP23_2017"/>
<dbReference type="RefSeq" id="XP_067749355.1">
    <property type="nucleotide sequence ID" value="XM_067886696.1"/>
</dbReference>
<dbReference type="EMBL" id="DS566018">
    <property type="status" value="NOT_ANNOTATED_CDS"/>
    <property type="molecule type" value="Genomic_DNA"/>
</dbReference>
<dbReference type="VEuPathDB" id="FungiDB:KRP22_8131"/>
<protein>
    <submittedName>
        <fullName evidence="1">Uncharacterized protein</fullName>
    </submittedName>
</protein>
<dbReference type="eggNOG" id="ENOG502SBC4">
    <property type="taxonomic scope" value="Eukaryota"/>
</dbReference>
<dbReference type="InParanoid" id="H3GKS9"/>
<dbReference type="OMA" id="GECPQYK"/>
<dbReference type="Proteomes" id="UP000005238">
    <property type="component" value="Unassembled WGS sequence"/>
</dbReference>
<evidence type="ECO:0000313" key="2">
    <source>
        <dbReference type="Proteomes" id="UP000005238"/>
    </source>
</evidence>
<proteinExistence type="predicted"/>
<sequence length="290" mass="31864">MGNSTSTTSYTHKSDSSWAYTASDMLLDQMEKQAGADQAAGSLTWLQIASRYCAIVLSTIAALLMGTLSGALDQPKKTPVLVDAACQTEDEAFTELVVSREWQPRHLDNKGEADDDSRSCTTETTELFTDAESEDFNSDDSDWENGESAADALLYAISDAYESASCDCETQAEQLLRLTAIVCAERDHSYPVCLDDYLCMCGECPQYKLITDDVAAAAKTSPCSDQYTQSITRLLQAFSTYNEMLGYRADMIPTARECLKTWCGDEDKAFNSFVTLYDEAPRLCDPASCD</sequence>
<dbReference type="OrthoDB" id="68029at2759"/>
<name>H3GKS9_PHYRM</name>